<feature type="compositionally biased region" description="Basic and acidic residues" evidence="1">
    <location>
        <begin position="58"/>
        <end position="67"/>
    </location>
</feature>
<keyword evidence="3" id="KW-1185">Reference proteome</keyword>
<sequence length="109" mass="11257">MEATRGGGGGGGGGIASRRPAASQIAQQPHLASSPRPPGELAACTNTNIYVATQTARGGDRQTDSRRPTPVSGTPPSLARASRLRRVRENERERDGVAAVEQESANGPN</sequence>
<name>A0A4Z2GHJ1_9TELE</name>
<dbReference type="EMBL" id="SRLO01000541">
    <property type="protein sequence ID" value="TNN52625.1"/>
    <property type="molecule type" value="Genomic_DNA"/>
</dbReference>
<dbReference type="Proteomes" id="UP000314294">
    <property type="component" value="Unassembled WGS sequence"/>
</dbReference>
<feature type="compositionally biased region" description="Basic and acidic residues" evidence="1">
    <location>
        <begin position="87"/>
        <end position="96"/>
    </location>
</feature>
<gene>
    <name evidence="2" type="ORF">EYF80_037203</name>
</gene>
<comment type="caution">
    <text evidence="2">The sequence shown here is derived from an EMBL/GenBank/DDBJ whole genome shotgun (WGS) entry which is preliminary data.</text>
</comment>
<accession>A0A4Z2GHJ1</accession>
<proteinExistence type="predicted"/>
<evidence type="ECO:0000256" key="1">
    <source>
        <dbReference type="SAM" id="MobiDB-lite"/>
    </source>
</evidence>
<feature type="compositionally biased region" description="Polar residues" evidence="1">
    <location>
        <begin position="44"/>
        <end position="56"/>
    </location>
</feature>
<reference evidence="2 3" key="1">
    <citation type="submission" date="2019-03" db="EMBL/GenBank/DDBJ databases">
        <title>First draft genome of Liparis tanakae, snailfish: a comprehensive survey of snailfish specific genes.</title>
        <authorList>
            <person name="Kim W."/>
            <person name="Song I."/>
            <person name="Jeong J.-H."/>
            <person name="Kim D."/>
            <person name="Kim S."/>
            <person name="Ryu S."/>
            <person name="Song J.Y."/>
            <person name="Lee S.K."/>
        </authorList>
    </citation>
    <scope>NUCLEOTIDE SEQUENCE [LARGE SCALE GENOMIC DNA]</scope>
    <source>
        <tissue evidence="2">Muscle</tissue>
    </source>
</reference>
<evidence type="ECO:0000313" key="3">
    <source>
        <dbReference type="Proteomes" id="UP000314294"/>
    </source>
</evidence>
<feature type="compositionally biased region" description="Gly residues" evidence="1">
    <location>
        <begin position="1"/>
        <end position="15"/>
    </location>
</feature>
<protein>
    <submittedName>
        <fullName evidence="2">Uncharacterized protein</fullName>
    </submittedName>
</protein>
<dbReference type="AlphaFoldDB" id="A0A4Z2GHJ1"/>
<organism evidence="2 3">
    <name type="scientific">Liparis tanakae</name>
    <name type="common">Tanaka's snailfish</name>
    <dbReference type="NCBI Taxonomy" id="230148"/>
    <lineage>
        <taxon>Eukaryota</taxon>
        <taxon>Metazoa</taxon>
        <taxon>Chordata</taxon>
        <taxon>Craniata</taxon>
        <taxon>Vertebrata</taxon>
        <taxon>Euteleostomi</taxon>
        <taxon>Actinopterygii</taxon>
        <taxon>Neopterygii</taxon>
        <taxon>Teleostei</taxon>
        <taxon>Neoteleostei</taxon>
        <taxon>Acanthomorphata</taxon>
        <taxon>Eupercaria</taxon>
        <taxon>Perciformes</taxon>
        <taxon>Cottioidei</taxon>
        <taxon>Cottales</taxon>
        <taxon>Liparidae</taxon>
        <taxon>Liparis</taxon>
    </lineage>
</organism>
<feature type="region of interest" description="Disordered" evidence="1">
    <location>
        <begin position="1"/>
        <end position="109"/>
    </location>
</feature>
<evidence type="ECO:0000313" key="2">
    <source>
        <dbReference type="EMBL" id="TNN52625.1"/>
    </source>
</evidence>